<dbReference type="AlphaFoldDB" id="A0A136J5I9"/>
<evidence type="ECO:0000256" key="1">
    <source>
        <dbReference type="SAM" id="MobiDB-lite"/>
    </source>
</evidence>
<evidence type="ECO:0000313" key="3">
    <source>
        <dbReference type="EMBL" id="KXJ92246.1"/>
    </source>
</evidence>
<keyword evidence="2" id="KW-1133">Transmembrane helix</keyword>
<keyword evidence="2" id="KW-0472">Membrane</keyword>
<accession>A0A136J5I9</accession>
<evidence type="ECO:0000256" key="2">
    <source>
        <dbReference type="SAM" id="Phobius"/>
    </source>
</evidence>
<protein>
    <submittedName>
        <fullName evidence="3">Uncharacterized protein</fullName>
    </submittedName>
</protein>
<organism evidence="3 4">
    <name type="scientific">Microdochium bolleyi</name>
    <dbReference type="NCBI Taxonomy" id="196109"/>
    <lineage>
        <taxon>Eukaryota</taxon>
        <taxon>Fungi</taxon>
        <taxon>Dikarya</taxon>
        <taxon>Ascomycota</taxon>
        <taxon>Pezizomycotina</taxon>
        <taxon>Sordariomycetes</taxon>
        <taxon>Xylariomycetidae</taxon>
        <taxon>Xylariales</taxon>
        <taxon>Microdochiaceae</taxon>
        <taxon>Microdochium</taxon>
    </lineage>
</organism>
<reference evidence="4" key="1">
    <citation type="submission" date="2016-02" db="EMBL/GenBank/DDBJ databases">
        <title>Draft genome sequence of Microdochium bolleyi, a fungal endophyte of beachgrass.</title>
        <authorList>
            <consortium name="DOE Joint Genome Institute"/>
            <person name="David A.S."/>
            <person name="May G."/>
            <person name="Haridas S."/>
            <person name="Lim J."/>
            <person name="Wang M."/>
            <person name="Labutti K."/>
            <person name="Lipzen A."/>
            <person name="Barry K."/>
            <person name="Grigoriev I.V."/>
        </authorList>
    </citation>
    <scope>NUCLEOTIDE SEQUENCE [LARGE SCALE GENOMIC DNA]</scope>
    <source>
        <strain evidence="4">J235TASD1</strain>
    </source>
</reference>
<feature type="compositionally biased region" description="Low complexity" evidence="1">
    <location>
        <begin position="48"/>
        <end position="59"/>
    </location>
</feature>
<dbReference type="Proteomes" id="UP000070501">
    <property type="component" value="Unassembled WGS sequence"/>
</dbReference>
<feature type="compositionally biased region" description="Polar residues" evidence="1">
    <location>
        <begin position="60"/>
        <end position="80"/>
    </location>
</feature>
<sequence length="115" mass="12587">MNEVHLHPAIIVTVAVIPVLFILALVTSIVKGFNLRRAFRERTRSPDLESSLSSRSVNSITTTESNFIGQSNGKSDSRVTLPQPLRHAGGSPRVRFGPAVALPTQHRQKTPTGHR</sequence>
<gene>
    <name evidence="3" type="ORF">Micbo1qcDRAFT_162427</name>
</gene>
<feature type="compositionally biased region" description="Basic residues" evidence="1">
    <location>
        <begin position="106"/>
        <end position="115"/>
    </location>
</feature>
<dbReference type="InParanoid" id="A0A136J5I9"/>
<dbReference type="OrthoDB" id="10431834at2759"/>
<keyword evidence="2" id="KW-0812">Transmembrane</keyword>
<feature type="region of interest" description="Disordered" evidence="1">
    <location>
        <begin position="42"/>
        <end position="115"/>
    </location>
</feature>
<feature type="transmembrane region" description="Helical" evidence="2">
    <location>
        <begin position="6"/>
        <end position="30"/>
    </location>
</feature>
<keyword evidence="4" id="KW-1185">Reference proteome</keyword>
<evidence type="ECO:0000313" key="4">
    <source>
        <dbReference type="Proteomes" id="UP000070501"/>
    </source>
</evidence>
<dbReference type="EMBL" id="KQ964249">
    <property type="protein sequence ID" value="KXJ92246.1"/>
    <property type="molecule type" value="Genomic_DNA"/>
</dbReference>
<name>A0A136J5I9_9PEZI</name>
<proteinExistence type="predicted"/>